<gene>
    <name evidence="1" type="ORF">M493_10025</name>
</gene>
<dbReference type="EMBL" id="CP006254">
    <property type="protein sequence ID" value="AGT32266.1"/>
    <property type="molecule type" value="Genomic_DNA"/>
</dbReference>
<dbReference type="Proteomes" id="UP000015500">
    <property type="component" value="Chromosome"/>
</dbReference>
<reference evidence="1 2" key="1">
    <citation type="journal article" date="2014" name="Genome Announc.">
        <title>Complete Genome Sequence of the Thermophilic Polychlorinated Biphenyl Degrader Geobacillus sp. Strain JF8 (NBRC 109937).</title>
        <authorList>
            <person name="Shintani M."/>
            <person name="Ohtsubo Y."/>
            <person name="Fukuda K."/>
            <person name="Hosoyama A."/>
            <person name="Ohji S."/>
            <person name="Yamazoe A."/>
            <person name="Fujita N."/>
            <person name="Nagata Y."/>
            <person name="Tsuda M."/>
            <person name="Hatta T."/>
            <person name="Kimbara K."/>
        </authorList>
    </citation>
    <scope>NUCLEOTIDE SEQUENCE [LARGE SCALE GENOMIC DNA]</scope>
    <source>
        <strain evidence="1 2">JF8</strain>
    </source>
</reference>
<keyword evidence="2" id="KW-1185">Reference proteome</keyword>
<dbReference type="KEGG" id="gjf:M493_10025"/>
<sequence>MAILGHVDDTSMNKMHKIHFIFKNFTLMRQRGNVIDENVIKKQGGKGE</sequence>
<organism evidence="1 2">
    <name type="scientific">Geobacillus genomosp. 3</name>
    <dbReference type="NCBI Taxonomy" id="1921421"/>
    <lineage>
        <taxon>Bacteria</taxon>
        <taxon>Bacillati</taxon>
        <taxon>Bacillota</taxon>
        <taxon>Bacilli</taxon>
        <taxon>Bacillales</taxon>
        <taxon>Anoxybacillaceae</taxon>
        <taxon>Geobacillus</taxon>
    </lineage>
</organism>
<proteinExistence type="predicted"/>
<evidence type="ECO:0000313" key="1">
    <source>
        <dbReference type="EMBL" id="AGT32266.1"/>
    </source>
</evidence>
<dbReference type="AlphaFoldDB" id="S6A2G8"/>
<evidence type="ECO:0000313" key="2">
    <source>
        <dbReference type="Proteomes" id="UP000015500"/>
    </source>
</evidence>
<protein>
    <submittedName>
        <fullName evidence="1">Uncharacterized protein</fullName>
    </submittedName>
</protein>
<name>S6A2G8_GEOG3</name>
<dbReference type="PATRIC" id="fig|1345697.3.peg.1933"/>
<accession>S6A2G8</accession>
<dbReference type="HOGENOM" id="CLU_216337_0_0_9"/>
<dbReference type="STRING" id="1921421.M493_10025"/>